<evidence type="ECO:0000313" key="2">
    <source>
        <dbReference type="Proteomes" id="UP000318594"/>
    </source>
</evidence>
<sequence>MWSALVIPENDGQCLTVRRGPGLRPGVVARIRARWVRAGFRDVLPRCPEHCPGGLHQRVLAVRLFTCGINVFTAPTWMMGLTVDLRGRTPVFLLTVAMTICDPVAAWAQP</sequence>
<evidence type="ECO:0000313" key="1">
    <source>
        <dbReference type="EMBL" id="BBK85135.1"/>
    </source>
</evidence>
<gene>
    <name evidence="1" type="ORF">CacPP4_17500</name>
</gene>
<keyword evidence="2" id="KW-1185">Reference proteome</keyword>
<dbReference type="EMBL" id="AP019723">
    <property type="protein sequence ID" value="BBK85135.1"/>
    <property type="molecule type" value="Genomic_DNA"/>
</dbReference>
<protein>
    <recommendedName>
        <fullName evidence="3">MFS transporter</fullName>
    </recommendedName>
</protein>
<reference evidence="1 2" key="1">
    <citation type="submission" date="2019-06" db="EMBL/GenBank/DDBJ databases">
        <title>Complete genome sequence of Cutibacterium acnes subsp. acnes NBRC 107605.</title>
        <authorList>
            <person name="Miura T."/>
            <person name="Furukawa M."/>
            <person name="Shimamura M."/>
            <person name="Ohyama Y."/>
            <person name="Yamazoe A."/>
            <person name="Kawasaki H."/>
        </authorList>
    </citation>
    <scope>NUCLEOTIDE SEQUENCE [LARGE SCALE GENOMIC DNA]</scope>
    <source>
        <strain evidence="1 2">NBRC 107605</strain>
    </source>
</reference>
<organism evidence="1 2">
    <name type="scientific">Cutibacterium acnes subsp. acnes</name>
    <dbReference type="NCBI Taxonomy" id="1734925"/>
    <lineage>
        <taxon>Bacteria</taxon>
        <taxon>Bacillati</taxon>
        <taxon>Actinomycetota</taxon>
        <taxon>Actinomycetes</taxon>
        <taxon>Propionibacteriales</taxon>
        <taxon>Propionibacteriaceae</taxon>
        <taxon>Cutibacterium</taxon>
    </lineage>
</organism>
<proteinExistence type="predicted"/>
<evidence type="ECO:0008006" key="3">
    <source>
        <dbReference type="Google" id="ProtNLM"/>
    </source>
</evidence>
<accession>A0ABM7H0T7</accession>
<dbReference type="Proteomes" id="UP000318594">
    <property type="component" value="Chromosome"/>
</dbReference>
<name>A0ABM7H0T7_CUTAC</name>